<reference evidence="3" key="1">
    <citation type="journal article" date="2019" name="Int. J. Syst. Evol. Microbiol.">
        <title>The Global Catalogue of Microorganisms (GCM) 10K type strain sequencing project: providing services to taxonomists for standard genome sequencing and annotation.</title>
        <authorList>
            <consortium name="The Broad Institute Genomics Platform"/>
            <consortium name="The Broad Institute Genome Sequencing Center for Infectious Disease"/>
            <person name="Wu L."/>
            <person name="Ma J."/>
        </authorList>
    </citation>
    <scope>NUCLEOTIDE SEQUENCE [LARGE SCALE GENOMIC DNA]</scope>
    <source>
        <strain evidence="3">JCM 17939</strain>
    </source>
</reference>
<evidence type="ECO:0000313" key="2">
    <source>
        <dbReference type="EMBL" id="GAA4623982.1"/>
    </source>
</evidence>
<sequence>MVGTSTSFEQAHAPCGKTVDGTRHREDDDQGLVIDDLLYACGCRRTRHEYHDGSVRSMVVRHDGRVLADELDAGE</sequence>
<gene>
    <name evidence="2" type="ORF">GCM10023196_022440</name>
</gene>
<evidence type="ECO:0000256" key="1">
    <source>
        <dbReference type="SAM" id="MobiDB-lite"/>
    </source>
</evidence>
<dbReference type="Proteomes" id="UP001501442">
    <property type="component" value="Unassembled WGS sequence"/>
</dbReference>
<dbReference type="EMBL" id="BAABHK010000002">
    <property type="protein sequence ID" value="GAA4623982.1"/>
    <property type="molecule type" value="Genomic_DNA"/>
</dbReference>
<protein>
    <submittedName>
        <fullName evidence="2">Uncharacterized protein</fullName>
    </submittedName>
</protein>
<comment type="caution">
    <text evidence="2">The sequence shown here is derived from an EMBL/GenBank/DDBJ whole genome shotgun (WGS) entry which is preliminary data.</text>
</comment>
<keyword evidence="3" id="KW-1185">Reference proteome</keyword>
<name>A0ABP8U6I9_9ACTN</name>
<dbReference type="RefSeq" id="WP_345430613.1">
    <property type="nucleotide sequence ID" value="NZ_BAABHK010000002.1"/>
</dbReference>
<organism evidence="2 3">
    <name type="scientific">Actinoallomurus vinaceus</name>
    <dbReference type="NCBI Taxonomy" id="1080074"/>
    <lineage>
        <taxon>Bacteria</taxon>
        <taxon>Bacillati</taxon>
        <taxon>Actinomycetota</taxon>
        <taxon>Actinomycetes</taxon>
        <taxon>Streptosporangiales</taxon>
        <taxon>Thermomonosporaceae</taxon>
        <taxon>Actinoallomurus</taxon>
    </lineage>
</organism>
<feature type="region of interest" description="Disordered" evidence="1">
    <location>
        <begin position="1"/>
        <end position="26"/>
    </location>
</feature>
<proteinExistence type="predicted"/>
<accession>A0ABP8U6I9</accession>
<evidence type="ECO:0000313" key="3">
    <source>
        <dbReference type="Proteomes" id="UP001501442"/>
    </source>
</evidence>